<reference evidence="3" key="2">
    <citation type="journal article" date="2023" name="IMA Fungus">
        <title>Comparative genomic study of the Penicillium genus elucidates a diverse pangenome and 15 lateral gene transfer events.</title>
        <authorList>
            <person name="Petersen C."/>
            <person name="Sorensen T."/>
            <person name="Nielsen M.R."/>
            <person name="Sondergaard T.E."/>
            <person name="Sorensen J.L."/>
            <person name="Fitzpatrick D.A."/>
            <person name="Frisvad J.C."/>
            <person name="Nielsen K.L."/>
        </authorList>
    </citation>
    <scope>NUCLEOTIDE SEQUENCE</scope>
    <source>
        <strain evidence="3">IBT 17660</strain>
    </source>
</reference>
<dbReference type="AlphaFoldDB" id="A0A9W9WDQ0"/>
<feature type="region of interest" description="Disordered" evidence="1">
    <location>
        <begin position="523"/>
        <end position="556"/>
    </location>
</feature>
<name>A0A9W9WDQ0_9EURO</name>
<dbReference type="Proteomes" id="UP001147760">
    <property type="component" value="Unassembled WGS sequence"/>
</dbReference>
<dbReference type="InterPro" id="IPR032675">
    <property type="entry name" value="LRR_dom_sf"/>
</dbReference>
<dbReference type="InterPro" id="IPR001810">
    <property type="entry name" value="F-box_dom"/>
</dbReference>
<protein>
    <recommendedName>
        <fullName evidence="2">F-box domain-containing protein</fullName>
    </recommendedName>
</protein>
<comment type="caution">
    <text evidence="3">The sequence shown here is derived from an EMBL/GenBank/DDBJ whole genome shotgun (WGS) entry which is preliminary data.</text>
</comment>
<dbReference type="InterPro" id="IPR036047">
    <property type="entry name" value="F-box-like_dom_sf"/>
</dbReference>
<evidence type="ECO:0000313" key="4">
    <source>
        <dbReference type="Proteomes" id="UP001147760"/>
    </source>
</evidence>
<dbReference type="Pfam" id="PF00646">
    <property type="entry name" value="F-box"/>
    <property type="match status" value="1"/>
</dbReference>
<dbReference type="OrthoDB" id="4191831at2759"/>
<dbReference type="Gene3D" id="3.80.10.10">
    <property type="entry name" value="Ribonuclease Inhibitor"/>
    <property type="match status" value="1"/>
</dbReference>
<gene>
    <name evidence="3" type="ORF">N7530_011579</name>
</gene>
<organism evidence="3 4">
    <name type="scientific">Penicillium desertorum</name>
    <dbReference type="NCBI Taxonomy" id="1303715"/>
    <lineage>
        <taxon>Eukaryota</taxon>
        <taxon>Fungi</taxon>
        <taxon>Dikarya</taxon>
        <taxon>Ascomycota</taxon>
        <taxon>Pezizomycotina</taxon>
        <taxon>Eurotiomycetes</taxon>
        <taxon>Eurotiomycetidae</taxon>
        <taxon>Eurotiales</taxon>
        <taxon>Aspergillaceae</taxon>
        <taxon>Penicillium</taxon>
    </lineage>
</organism>
<evidence type="ECO:0000313" key="3">
    <source>
        <dbReference type="EMBL" id="KAJ5456305.1"/>
    </source>
</evidence>
<accession>A0A9W9WDQ0</accession>
<reference evidence="3" key="1">
    <citation type="submission" date="2022-12" db="EMBL/GenBank/DDBJ databases">
        <authorList>
            <person name="Petersen C."/>
        </authorList>
    </citation>
    <scope>NUCLEOTIDE SEQUENCE</scope>
    <source>
        <strain evidence="3">IBT 17660</strain>
    </source>
</reference>
<evidence type="ECO:0000256" key="1">
    <source>
        <dbReference type="SAM" id="MobiDB-lite"/>
    </source>
</evidence>
<proteinExistence type="predicted"/>
<keyword evidence="4" id="KW-1185">Reference proteome</keyword>
<dbReference type="PROSITE" id="PS50181">
    <property type="entry name" value="FBOX"/>
    <property type="match status" value="1"/>
</dbReference>
<dbReference type="EMBL" id="JAPWDO010000009">
    <property type="protein sequence ID" value="KAJ5456305.1"/>
    <property type="molecule type" value="Genomic_DNA"/>
</dbReference>
<feature type="domain" description="F-box" evidence="2">
    <location>
        <begin position="3"/>
        <end position="48"/>
    </location>
</feature>
<feature type="compositionally biased region" description="Polar residues" evidence="1">
    <location>
        <begin position="525"/>
        <end position="556"/>
    </location>
</feature>
<dbReference type="SUPFAM" id="SSF52047">
    <property type="entry name" value="RNI-like"/>
    <property type="match status" value="1"/>
</dbReference>
<sequence>MGLTPLTRLPCDCWVQILEYLPKQDLNNLSRVSHDIRDSTELFLYRSIHWDWRNPPTTKILALLRTISERPELADYIWHVSFVWWDVGSKQTEPPLPNGGVAGWAKMMLQFRPTLRWSRKVVRDAKYPSKFLTRWLTGLFDGNPYVYATLLISQLHNLRSLRLDFSFVLEGGFPGEMLHHSLFGDAPPGALSRFSKLEMADYGSNLPLSEFRDGTSLVKTCQFIPWFHLPSLNTLELWLHNMEGLRGFPAQTPRISLNLPNLRSLVIAKTRATPEDIATLLFQLPYLESLHVGLAYKCRAMSEFIWEPECLLHALQIRGQSLKHLSLNVEILPCCRESFLLSPADESGKQFRGFLKEFPKLKTASLPLLLLVGWDIRQFKLRDVLPPTLEALHISSDLWLESDWMLFEYETLKALELLMRHKERGSHPSLETFSYHGVQVSDAERGSPSALEGFYFRYLIKREALNLFCFRLGYNLFPRYSDCANGFMAKSVTLVNNVAYWLPWPFVRVDELPASMPRYSISKPVRSSNTASASLNPSDENPTDANRSDANPTDAN</sequence>
<evidence type="ECO:0000259" key="2">
    <source>
        <dbReference type="PROSITE" id="PS50181"/>
    </source>
</evidence>
<dbReference type="SUPFAM" id="SSF81383">
    <property type="entry name" value="F-box domain"/>
    <property type="match status" value="1"/>
</dbReference>